<name>A0AAW6U0V1_9BACT</name>
<evidence type="ECO:0000313" key="5">
    <source>
        <dbReference type="Proteomes" id="UP001431776"/>
    </source>
</evidence>
<dbReference type="Proteomes" id="UP001431776">
    <property type="component" value="Unassembled WGS sequence"/>
</dbReference>
<evidence type="ECO:0000313" key="4">
    <source>
        <dbReference type="EMBL" id="MDI6451522.1"/>
    </source>
</evidence>
<dbReference type="GO" id="GO:0070403">
    <property type="term" value="F:NAD+ binding"/>
    <property type="evidence" value="ECO:0007669"/>
    <property type="project" value="InterPro"/>
</dbReference>
<dbReference type="InterPro" id="IPR006176">
    <property type="entry name" value="3-OHacyl-CoA_DH_NAD-bd"/>
</dbReference>
<dbReference type="Gene3D" id="3.40.50.720">
    <property type="entry name" value="NAD(P)-binding Rossmann-like Domain"/>
    <property type="match status" value="2"/>
</dbReference>
<keyword evidence="5" id="KW-1185">Reference proteome</keyword>
<proteinExistence type="predicted"/>
<dbReference type="Gene3D" id="1.10.1040.50">
    <property type="match status" value="1"/>
</dbReference>
<dbReference type="PANTHER" id="PTHR48075:SF5">
    <property type="entry name" value="3-HYDROXYBUTYRYL-COA DEHYDROGENASE"/>
    <property type="match status" value="1"/>
</dbReference>
<accession>A0AAW6U0V1</accession>
<dbReference type="SUPFAM" id="SSF48179">
    <property type="entry name" value="6-phosphogluconate dehydrogenase C-terminal domain-like"/>
    <property type="match status" value="1"/>
</dbReference>
<dbReference type="EMBL" id="JASCXX010000038">
    <property type="protein sequence ID" value="MDI6451522.1"/>
    <property type="molecule type" value="Genomic_DNA"/>
</dbReference>
<evidence type="ECO:0000259" key="2">
    <source>
        <dbReference type="Pfam" id="PF00725"/>
    </source>
</evidence>
<dbReference type="InterPro" id="IPR036291">
    <property type="entry name" value="NAD(P)-bd_dom_sf"/>
</dbReference>
<comment type="caution">
    <text evidence="4">The sequence shown here is derived from an EMBL/GenBank/DDBJ whole genome shotgun (WGS) entry which is preliminary data.</text>
</comment>
<keyword evidence="1" id="KW-0560">Oxidoreductase</keyword>
<dbReference type="InterPro" id="IPR006108">
    <property type="entry name" value="3HC_DH_C"/>
</dbReference>
<dbReference type="Pfam" id="PF02737">
    <property type="entry name" value="3HCDH_N"/>
    <property type="match status" value="2"/>
</dbReference>
<feature type="domain" description="3-hydroxyacyl-CoA dehydrogenase C-terminal" evidence="2">
    <location>
        <begin position="194"/>
        <end position="285"/>
    </location>
</feature>
<feature type="domain" description="3-hydroxyacyl-CoA dehydrogenase NAD binding" evidence="3">
    <location>
        <begin position="34"/>
        <end position="73"/>
    </location>
</feature>
<organism evidence="4 5">
    <name type="scientific">Anaerobaca lacustris</name>
    <dbReference type="NCBI Taxonomy" id="3044600"/>
    <lineage>
        <taxon>Bacteria</taxon>
        <taxon>Pseudomonadati</taxon>
        <taxon>Planctomycetota</taxon>
        <taxon>Phycisphaerae</taxon>
        <taxon>Sedimentisphaerales</taxon>
        <taxon>Anaerobacaceae</taxon>
        <taxon>Anaerobaca</taxon>
    </lineage>
</organism>
<dbReference type="PANTHER" id="PTHR48075">
    <property type="entry name" value="3-HYDROXYACYL-COA DEHYDROGENASE FAMILY PROTEIN"/>
    <property type="match status" value="1"/>
</dbReference>
<reference evidence="4" key="1">
    <citation type="submission" date="2023-05" db="EMBL/GenBank/DDBJ databases">
        <title>Anaerotaeda fermentans gen. nov., sp. nov., a novel anaerobic planctomycete of the new family within the order Sedimentisphaerales isolated from Taman Peninsula, Russia.</title>
        <authorList>
            <person name="Khomyakova M.A."/>
            <person name="Merkel A.Y."/>
            <person name="Slobodkin A.I."/>
        </authorList>
    </citation>
    <scope>NUCLEOTIDE SEQUENCE</scope>
    <source>
        <strain evidence="4">M17dextr</strain>
    </source>
</reference>
<dbReference type="AlphaFoldDB" id="A0AAW6U0V1"/>
<dbReference type="GO" id="GO:0008691">
    <property type="term" value="F:3-hydroxybutyryl-CoA dehydrogenase activity"/>
    <property type="evidence" value="ECO:0007669"/>
    <property type="project" value="TreeGrafter"/>
</dbReference>
<dbReference type="GO" id="GO:0006635">
    <property type="term" value="P:fatty acid beta-oxidation"/>
    <property type="evidence" value="ECO:0007669"/>
    <property type="project" value="TreeGrafter"/>
</dbReference>
<dbReference type="RefSeq" id="WP_349246931.1">
    <property type="nucleotide sequence ID" value="NZ_JASCXX010000038.1"/>
</dbReference>
<evidence type="ECO:0000259" key="3">
    <source>
        <dbReference type="Pfam" id="PF02737"/>
    </source>
</evidence>
<feature type="domain" description="3-hydroxyacyl-CoA dehydrogenase NAD binding" evidence="3">
    <location>
        <begin position="88"/>
        <end position="181"/>
    </location>
</feature>
<dbReference type="Pfam" id="PF00725">
    <property type="entry name" value="3HCDH"/>
    <property type="match status" value="1"/>
</dbReference>
<dbReference type="SUPFAM" id="SSF51735">
    <property type="entry name" value="NAD(P)-binding Rossmann-fold domains"/>
    <property type="match status" value="1"/>
</dbReference>
<gene>
    <name evidence="4" type="ORF">QJ522_20845</name>
</gene>
<sequence>MRYLKRREAMMFLGASVLSCKSFPIGRYSPLGDVGVIGLGTMGGEIAAYLAGRGSHVYGVDIASKSRQRAAKQGLRGIYARIDNLPVSLGTVIEAVPEDLSLKGSILEQLSNHVSDDTYLATISSTIPCSTYANRVSHPERLMNAHILPDLRTRKLVELQGPGQYTERERLEAMAHAFKERGFAAAIVNGESPGYIFNQIWHNVMFTMFDLMKTYSPVTIEYSCRDYFDMPYGGVMAMDLIGYDTLYQIFGRVEETMGIPVPEVIAEMNRKENWGLKSGKGFFEYDRPDLEGFHKTAREFSELYPGSADEAVGGRIWNVVREGAKRLVEHGQDKNDVFTAVRYGFPIERKSLLTELDELIERRRDS</sequence>
<evidence type="ECO:0000256" key="1">
    <source>
        <dbReference type="ARBA" id="ARBA00023002"/>
    </source>
</evidence>
<dbReference type="PROSITE" id="PS51257">
    <property type="entry name" value="PROKAR_LIPOPROTEIN"/>
    <property type="match status" value="1"/>
</dbReference>
<dbReference type="InterPro" id="IPR008927">
    <property type="entry name" value="6-PGluconate_DH-like_C_sf"/>
</dbReference>
<protein>
    <submittedName>
        <fullName evidence="4">3-hydroxyacyl-CoA dehydrogenase NAD-binding domain-containing protein</fullName>
    </submittedName>
</protein>